<name>A0A5B8R9V9_9ZZZZ</name>
<evidence type="ECO:0000313" key="4">
    <source>
        <dbReference type="EMBL" id="QEA05979.1"/>
    </source>
</evidence>
<evidence type="ECO:0000259" key="2">
    <source>
        <dbReference type="Pfam" id="PF26381"/>
    </source>
</evidence>
<gene>
    <name evidence="4" type="ORF">KBTEX_02308</name>
</gene>
<dbReference type="InterPro" id="IPR058748">
    <property type="entry name" value="PglY_5th"/>
</dbReference>
<reference evidence="4" key="1">
    <citation type="submission" date="2019-06" db="EMBL/GenBank/DDBJ databases">
        <authorList>
            <person name="Murdoch R.W."/>
            <person name="Fathepure B."/>
        </authorList>
    </citation>
    <scope>NUCLEOTIDE SEQUENCE</scope>
</reference>
<dbReference type="EMBL" id="MN079119">
    <property type="protein sequence ID" value="QEA05979.1"/>
    <property type="molecule type" value="Genomic_DNA"/>
</dbReference>
<evidence type="ECO:0008006" key="5">
    <source>
        <dbReference type="Google" id="ProtNLM"/>
    </source>
</evidence>
<evidence type="ECO:0000259" key="3">
    <source>
        <dbReference type="Pfam" id="PF26382"/>
    </source>
</evidence>
<dbReference type="Pfam" id="PF26382">
    <property type="entry name" value="BREX_PglY_6th"/>
    <property type="match status" value="1"/>
</dbReference>
<evidence type="ECO:0000256" key="1">
    <source>
        <dbReference type="SAM" id="MobiDB-lite"/>
    </source>
</evidence>
<organism evidence="4">
    <name type="scientific">uncultured organism</name>
    <dbReference type="NCBI Taxonomy" id="155900"/>
    <lineage>
        <taxon>unclassified sequences</taxon>
        <taxon>environmental samples</taxon>
    </lineage>
</organism>
<sequence length="1219" mass="135291">MTKIAEIIDIPHEVHQGDFVLRLTEGVQDPQGTLRSYVVTPELRRCFDQAMTLVKSALDAPASKGAYLHGSFGSGKSHFMAVLTLLLQGSADARAIPELANVIQRHNEWTQNHNVLVVPYHMIGARSMEAAILGHYVTYIRRLHPDAPTPPVYRSEGLFKDARGLRERMGDEAFFAGLGQQGGGDDGWGDLAGGWDAATFESAMAAPPESELRGQLITDLVDSYFSHAGQLAGDETQGLVDLDKGLAVIARHAQSLGYDGLVLFLDELILWLASHASDDEFINREGQKVAKLVESMDASRPIPIISFIARQRDLRELVSEHMGGIEQMRFSDVLNWWEARFDKITLEDRNLPAIVEKRLLRPKSEDARAQLDQAFEKAAQVREGVLQTLLTRDYTKEQFRQVYPFSPVLVKALVALSSLLQRERTALKLMLQLLVDQRDRLELGDIVPVGDLYDVLASGDEPFSQAMRGHFDNARRLYRTRLLPVLADHYGTTVEALEDGQLPEGQEKAFRADDRLVKTLLLAALAEGVEELAAMTPARLATLNHGSVRSPIPGQEATAVLQKCRRWASQIGEIKVSDEGTDATVALQLVGVDTDGILENALASDTPGARVQLVRDMIRADLALKDTDDMYRSPVLDFDWRGTRRRCEVEIIKAKELSLEGFRPRETDWKVVISLPIGDAVANDRAQVQQFQSIYGECSTLVWLPSAFSAKANDDLARLTVLEHVLSGQRLANYGSHLSQAQRDQARVLLTNQRDQLRQRVRSNLLTAYGISRINEDAVDAGQDLDDHFLSLSQGIHLQPPVGANFLENLQHLLDQMLAAHYPDHPRFTVEVRRAALKKVLAVVSRVAGLPDGRVEVAREDREVMNGIAVPLHLGQMGETHFVLGDYWRDTFNRRINSEDVQQLTVGRLRHWLQTEHAMGLPGDVENLVILAFAEQTNRRFYLHGGAVEPRLDQVDDQLELREQPLPAQQDWNEALERAGHLFGLAMDSRQLNATNVGRFVDELRTHANTRRDAVERLNQSLEKRIAALGLDPGSSQRRRSVEAARTILERITQAEENEVIRALAQTDIPGSTTAVGACIGKAGELAETLEQSGAWDLFQRLAELPAEWTAEAESIMSPVHDALTRDEHVLPLTPAVDEAQRSALDLMTRAARGGGTPSPTSRPPNAPNRRAVKRDRQQVSASEVDEVFRALKAELSGVSASATIEVSWTIFDESGHGD</sequence>
<accession>A0A5B8R9V9</accession>
<feature type="domain" description="ATPase PglY 5th" evidence="2">
    <location>
        <begin position="836"/>
        <end position="934"/>
    </location>
</feature>
<proteinExistence type="predicted"/>
<feature type="domain" description="ATPase PglY C-terminal" evidence="3">
    <location>
        <begin position="977"/>
        <end position="1152"/>
    </location>
</feature>
<dbReference type="AlphaFoldDB" id="A0A5B8R9V9"/>
<dbReference type="InterPro" id="IPR058747">
    <property type="entry name" value="PglY_C"/>
</dbReference>
<dbReference type="Pfam" id="PF26381">
    <property type="entry name" value="BREX_PglY_5th"/>
    <property type="match status" value="1"/>
</dbReference>
<feature type="region of interest" description="Disordered" evidence="1">
    <location>
        <begin position="1151"/>
        <end position="1180"/>
    </location>
</feature>
<protein>
    <recommendedName>
        <fullName evidence="5">Phage resistance protein</fullName>
    </recommendedName>
</protein>